<organism evidence="1 2">
    <name type="scientific">Natronococcus jeotgali DSM 18795</name>
    <dbReference type="NCBI Taxonomy" id="1227498"/>
    <lineage>
        <taxon>Archaea</taxon>
        <taxon>Methanobacteriati</taxon>
        <taxon>Methanobacteriota</taxon>
        <taxon>Stenosarchaea group</taxon>
        <taxon>Halobacteria</taxon>
        <taxon>Halobacteriales</taxon>
        <taxon>Natrialbaceae</taxon>
        <taxon>Natronococcus</taxon>
    </lineage>
</organism>
<dbReference type="AlphaFoldDB" id="L9XA60"/>
<keyword evidence="2" id="KW-1185">Reference proteome</keyword>
<evidence type="ECO:0000313" key="2">
    <source>
        <dbReference type="Proteomes" id="UP000011531"/>
    </source>
</evidence>
<gene>
    <name evidence="1" type="ORF">C492_11800</name>
</gene>
<accession>L9XA60</accession>
<reference evidence="1 2" key="1">
    <citation type="journal article" date="2014" name="PLoS Genet.">
        <title>Phylogenetically driven sequencing of extremely halophilic archaea reveals strategies for static and dynamic osmo-response.</title>
        <authorList>
            <person name="Becker E.A."/>
            <person name="Seitzer P.M."/>
            <person name="Tritt A."/>
            <person name="Larsen D."/>
            <person name="Krusor M."/>
            <person name="Yao A.I."/>
            <person name="Wu D."/>
            <person name="Madern D."/>
            <person name="Eisen J.A."/>
            <person name="Darling A.E."/>
            <person name="Facciotti M.T."/>
        </authorList>
    </citation>
    <scope>NUCLEOTIDE SEQUENCE [LARGE SCALE GENOMIC DNA]</scope>
    <source>
        <strain evidence="1 2">DSM 18795</strain>
    </source>
</reference>
<protein>
    <submittedName>
        <fullName evidence="1">Uncharacterized protein</fullName>
    </submittedName>
</protein>
<comment type="caution">
    <text evidence="1">The sequence shown here is derived from an EMBL/GenBank/DDBJ whole genome shotgun (WGS) entry which is preliminary data.</text>
</comment>
<name>L9XA60_9EURY</name>
<dbReference type="Proteomes" id="UP000011531">
    <property type="component" value="Unassembled WGS sequence"/>
</dbReference>
<sequence>MVRLENCLTNVAKTLLAIVVNIDFLVVNKVIKDLWTGCLLDDSSCEFRIVKDSISQISHTLIRIFARLRAHY</sequence>
<evidence type="ECO:0000313" key="1">
    <source>
        <dbReference type="EMBL" id="ELY58497.1"/>
    </source>
</evidence>
<proteinExistence type="predicted"/>
<dbReference type="STRING" id="1227498.C492_11800"/>
<dbReference type="EMBL" id="AOIA01000114">
    <property type="protein sequence ID" value="ELY58497.1"/>
    <property type="molecule type" value="Genomic_DNA"/>
</dbReference>